<sequence length="472" mass="51417">MATGQASTKPPDANEYGGDEISALVLDPGYATTRAGFAGEDVPKSVVPSHYGIIPTDSGPKQLFGDNSIHTPLPRISISNYMSREGTVEDWDTAANLWEYAITSRLTNAKPGPLATNGLNDVENQEMEMEGVETQEKPLRDNPLLMTETGWNAGKDRERGIEIAMENWGCPAYWLARNGVLASFASGKSSALVVDIGASTISITPVHDGLILKKGVTRSPFAGNFVSQQLRLMFSQSQPPVPLTPHYLIASKIAVDAGTPSQATLRTFTPNTEPAPSFRHFQEERVLTEFKESVVTVWPGPGRLSGHNQQGGTNMDIARQHPGKPFEMPDGWNQMFPALDRYRPVEALFDPKMALSDASNPPPHQSQVVGTLIQTSLAQVDVDIRPQLLSAVVVTGGSSLYQGFTDRLSQELQIMYPGTRVRISAPGNPVERKFGSWIGGSILASLGTFHQMWISKKEYEEQGAGIIEKRCK</sequence>
<dbReference type="Pfam" id="PF00022">
    <property type="entry name" value="Actin"/>
    <property type="match status" value="1"/>
</dbReference>
<dbReference type="SMART" id="SM00268">
    <property type="entry name" value="ACTIN"/>
    <property type="match status" value="1"/>
</dbReference>
<keyword evidence="3" id="KW-1185">Reference proteome</keyword>
<dbReference type="InterPro" id="IPR004001">
    <property type="entry name" value="Actin_CS"/>
</dbReference>
<dbReference type="AlphaFoldDB" id="A0AAD9ZEB5"/>
<organism evidence="2 3">
    <name type="scientific">Lepraria neglecta</name>
    <dbReference type="NCBI Taxonomy" id="209136"/>
    <lineage>
        <taxon>Eukaryota</taxon>
        <taxon>Fungi</taxon>
        <taxon>Dikarya</taxon>
        <taxon>Ascomycota</taxon>
        <taxon>Pezizomycotina</taxon>
        <taxon>Lecanoromycetes</taxon>
        <taxon>OSLEUM clade</taxon>
        <taxon>Lecanoromycetidae</taxon>
        <taxon>Lecanorales</taxon>
        <taxon>Lecanorineae</taxon>
        <taxon>Stereocaulaceae</taxon>
        <taxon>Lepraria</taxon>
    </lineage>
</organism>
<gene>
    <name evidence="2" type="primary">ARP4</name>
    <name evidence="2" type="ORF">OEA41_002453</name>
</gene>
<dbReference type="Gene3D" id="3.30.420.40">
    <property type="match status" value="3"/>
</dbReference>
<dbReference type="PROSITE" id="PS00432">
    <property type="entry name" value="ACTINS_2"/>
    <property type="match status" value="1"/>
</dbReference>
<evidence type="ECO:0000313" key="2">
    <source>
        <dbReference type="EMBL" id="KAK3175207.1"/>
    </source>
</evidence>
<proteinExistence type="inferred from homology"/>
<dbReference type="CDD" id="cd13395">
    <property type="entry name" value="ASKHA_NBD_Arp4_ACTL6-like"/>
    <property type="match status" value="1"/>
</dbReference>
<dbReference type="Proteomes" id="UP001276659">
    <property type="component" value="Unassembled WGS sequence"/>
</dbReference>
<comment type="caution">
    <text evidence="2">The sequence shown here is derived from an EMBL/GenBank/DDBJ whole genome shotgun (WGS) entry which is preliminary data.</text>
</comment>
<dbReference type="PANTHER" id="PTHR11937">
    <property type="entry name" value="ACTIN"/>
    <property type="match status" value="1"/>
</dbReference>
<dbReference type="EMBL" id="JASNWA010000006">
    <property type="protein sequence ID" value="KAK3175207.1"/>
    <property type="molecule type" value="Genomic_DNA"/>
</dbReference>
<dbReference type="FunFam" id="3.30.420.40:FF:000058">
    <property type="entry name" value="Putative actin-related protein 5"/>
    <property type="match status" value="1"/>
</dbReference>
<reference evidence="2" key="1">
    <citation type="submission" date="2022-11" db="EMBL/GenBank/DDBJ databases">
        <title>Chromosomal genome sequence assembly and mating type (MAT) locus characterization of the leprose asexual lichenized fungus Lepraria neglecta (Nyl.) Erichsen.</title>
        <authorList>
            <person name="Allen J.L."/>
            <person name="Pfeffer B."/>
        </authorList>
    </citation>
    <scope>NUCLEOTIDE SEQUENCE</scope>
    <source>
        <strain evidence="2">Allen 5258</strain>
    </source>
</reference>
<protein>
    <submittedName>
        <fullName evidence="2">NuA4 histone acetyltransferase subunit</fullName>
    </submittedName>
</protein>
<name>A0AAD9ZEB5_9LECA</name>
<evidence type="ECO:0000256" key="1">
    <source>
        <dbReference type="RuleBase" id="RU000487"/>
    </source>
</evidence>
<dbReference type="InterPro" id="IPR043129">
    <property type="entry name" value="ATPase_NBD"/>
</dbReference>
<dbReference type="Gene3D" id="3.90.640.10">
    <property type="entry name" value="Actin, Chain A, domain 4"/>
    <property type="match status" value="1"/>
</dbReference>
<accession>A0AAD9ZEB5</accession>
<comment type="similarity">
    <text evidence="1">Belongs to the actin family.</text>
</comment>
<dbReference type="SUPFAM" id="SSF53067">
    <property type="entry name" value="Actin-like ATPase domain"/>
    <property type="match status" value="2"/>
</dbReference>
<evidence type="ECO:0000313" key="3">
    <source>
        <dbReference type="Proteomes" id="UP001276659"/>
    </source>
</evidence>
<dbReference type="InterPro" id="IPR004000">
    <property type="entry name" value="Actin"/>
</dbReference>